<keyword evidence="5" id="KW-0175">Coiled coil</keyword>
<comment type="subcellular location">
    <subcellularLocation>
        <location evidence="1">Membrane</location>
        <topology evidence="1">Multi-pass membrane protein</topology>
    </subcellularLocation>
</comment>
<feature type="transmembrane region" description="Helical" evidence="7">
    <location>
        <begin position="330"/>
        <end position="356"/>
    </location>
</feature>
<sequence>MLLTRSKKAVFIIWDLKVSKKKNKEEELIEEELIEVLTDESTEEESPEEKPTEEESTEEELLEDNNLAEKRLYDNFLEKAVETELDESNYNDDIKNRISSLRTALNFSEKNRQRKISQVEQEKNQRELYRRRRHEIASQLLISSANFLFLDKSEGEQLLPLLDPLLSPNKRDAKPTSSHAKDSEKIESWILIDDKLLRDRDQAIKGSLESLIPGAGFRCLVLLLFQYLLSCKEGYDSRIRHPLKRLGVTVLLQSNNCMKEEEENKLDYSELLAGATRRFESLEQMIAVRLLKLAASKDNHEKSTHESDNENSNEKKDSISREKVIRGLKIGAVGAVAGTLLVVTGGAAAGAITAGLSTGLSATLSAVGLGAYVGVYAGVLSFMGSAAAVSIFGTAGGSLAMYKMKRRTDGLTEFTIQKEETKDKKKVEAELHRTICVSGWLRDKFDFQRPWGVLPSDPPLLDEKELLERFYAIYNPILVPDSKKILERYDGKEKLLWSKLEEKYKNSPENLFPLDYGPRFDGVLDGEEEELLDMLILEVAQHHSKCTNNTATKKGNQVMKKSKKSILNWRNKKCPEKKGIVHEVGKADVLERPKSENVTFKTKRIDLLHSPTPPSISEFEEVSSAQIVKTGSEITAGDVSNNLKQLLTVWDFHANYGGELYTVKWESNLIFNLSSSMRKAIFQLAEKVGQEVLKKTIFASVVMASAWPLTIYKTIHGIDCEWGLISKRSKEAGKELAQSLLANTKSGHRPVTLVGYSFGASVIYSCLLELVQYQEEWFEHQESMIIQVRDHSENDINNCSSSVKTPKEERRAKANKNNFDFEQEPASIIEDVVIMGLPKYLNIKKWEKCREIVSGRLMNVYCPNDKIMLLFRYKNITGSFKQICGTGRVPVSGVENIDVSHIIEGNHDNYCHLTGDILQHIRFGQPRQWDRKAIDEINLISEAEREIEDYN</sequence>
<feature type="coiled-coil region" evidence="5">
    <location>
        <begin position="91"/>
        <end position="132"/>
    </location>
</feature>
<evidence type="ECO:0000256" key="3">
    <source>
        <dbReference type="ARBA" id="ARBA00022989"/>
    </source>
</evidence>
<feature type="region of interest" description="Disordered" evidence="6">
    <location>
        <begin position="33"/>
        <end position="64"/>
    </location>
</feature>
<evidence type="ECO:0000256" key="6">
    <source>
        <dbReference type="SAM" id="MobiDB-lite"/>
    </source>
</evidence>
<dbReference type="EMBL" id="HBFR01002344">
    <property type="protein sequence ID" value="CAD8874348.1"/>
    <property type="molecule type" value="Transcribed_RNA"/>
</dbReference>
<evidence type="ECO:0008006" key="9">
    <source>
        <dbReference type="Google" id="ProtNLM"/>
    </source>
</evidence>
<dbReference type="Pfam" id="PF05277">
    <property type="entry name" value="DUF726"/>
    <property type="match status" value="3"/>
</dbReference>
<keyword evidence="3 7" id="KW-1133">Transmembrane helix</keyword>
<evidence type="ECO:0000256" key="1">
    <source>
        <dbReference type="ARBA" id="ARBA00004141"/>
    </source>
</evidence>
<evidence type="ECO:0000256" key="7">
    <source>
        <dbReference type="SAM" id="Phobius"/>
    </source>
</evidence>
<dbReference type="PANTHER" id="PTHR17920:SF3">
    <property type="entry name" value="TRANSMEMBRANE AND COILED-COIL DOMAIN-CONTAINING PROTEIN 4"/>
    <property type="match status" value="1"/>
</dbReference>
<dbReference type="AlphaFoldDB" id="A0A7S1FLM9"/>
<evidence type="ECO:0000256" key="4">
    <source>
        <dbReference type="ARBA" id="ARBA00023136"/>
    </source>
</evidence>
<keyword evidence="4 7" id="KW-0472">Membrane</keyword>
<dbReference type="InterPro" id="IPR007941">
    <property type="entry name" value="DUF726"/>
</dbReference>
<name>A0A7S1FLM9_9STRA</name>
<gene>
    <name evidence="8" type="ORF">CHYS00102_LOCUS1523</name>
</gene>
<dbReference type="GO" id="GO:0016020">
    <property type="term" value="C:membrane"/>
    <property type="evidence" value="ECO:0007669"/>
    <property type="project" value="UniProtKB-SubCell"/>
</dbReference>
<accession>A0A7S1FLM9</accession>
<feature type="region of interest" description="Disordered" evidence="6">
    <location>
        <begin position="299"/>
        <end position="318"/>
    </location>
</feature>
<evidence type="ECO:0000256" key="2">
    <source>
        <dbReference type="ARBA" id="ARBA00022692"/>
    </source>
</evidence>
<proteinExistence type="predicted"/>
<dbReference type="PANTHER" id="PTHR17920">
    <property type="entry name" value="TRANSMEMBRANE AND COILED-COIL DOMAIN-CONTAINING PROTEIN 4 TMCO4"/>
    <property type="match status" value="1"/>
</dbReference>
<protein>
    <recommendedName>
        <fullName evidence="9">DUF726 domain-containing protein</fullName>
    </recommendedName>
</protein>
<reference evidence="8" key="1">
    <citation type="submission" date="2021-01" db="EMBL/GenBank/DDBJ databases">
        <authorList>
            <person name="Corre E."/>
            <person name="Pelletier E."/>
            <person name="Niang G."/>
            <person name="Scheremetjew M."/>
            <person name="Finn R."/>
            <person name="Kale V."/>
            <person name="Holt S."/>
            <person name="Cochrane G."/>
            <person name="Meng A."/>
            <person name="Brown T."/>
            <person name="Cohen L."/>
        </authorList>
    </citation>
    <scope>NUCLEOTIDE SEQUENCE</scope>
    <source>
        <strain evidence="8">308</strain>
    </source>
</reference>
<organism evidence="8">
    <name type="scientific">Corethron hystrix</name>
    <dbReference type="NCBI Taxonomy" id="216773"/>
    <lineage>
        <taxon>Eukaryota</taxon>
        <taxon>Sar</taxon>
        <taxon>Stramenopiles</taxon>
        <taxon>Ochrophyta</taxon>
        <taxon>Bacillariophyta</taxon>
        <taxon>Coscinodiscophyceae</taxon>
        <taxon>Corethrophycidae</taxon>
        <taxon>Corethrales</taxon>
        <taxon>Corethraceae</taxon>
        <taxon>Corethron</taxon>
    </lineage>
</organism>
<feature type="transmembrane region" description="Helical" evidence="7">
    <location>
        <begin position="376"/>
        <end position="402"/>
    </location>
</feature>
<evidence type="ECO:0000256" key="5">
    <source>
        <dbReference type="SAM" id="Coils"/>
    </source>
</evidence>
<keyword evidence="2 7" id="KW-0812">Transmembrane</keyword>
<evidence type="ECO:0000313" key="8">
    <source>
        <dbReference type="EMBL" id="CAD8874348.1"/>
    </source>
</evidence>
<feature type="compositionally biased region" description="Acidic residues" evidence="6">
    <location>
        <begin position="33"/>
        <end position="63"/>
    </location>
</feature>